<comment type="similarity">
    <text evidence="1">Belongs to the GSP E family.</text>
</comment>
<name>A0A379SG90_SALER</name>
<dbReference type="InterPro" id="IPR001482">
    <property type="entry name" value="T2SS/T4SS_dom"/>
</dbReference>
<dbReference type="EMBL" id="UGWQ01000004">
    <property type="protein sequence ID" value="SUG27751.1"/>
    <property type="molecule type" value="Genomic_DNA"/>
</dbReference>
<accession>A0A379SG90</accession>
<protein>
    <submittedName>
        <fullName evidence="5">ATP-binding protein</fullName>
    </submittedName>
</protein>
<dbReference type="SUPFAM" id="SSF52540">
    <property type="entry name" value="P-loop containing nucleoside triphosphate hydrolases"/>
    <property type="match status" value="1"/>
</dbReference>
<dbReference type="CDD" id="cd01129">
    <property type="entry name" value="PulE-GspE-like"/>
    <property type="match status" value="1"/>
</dbReference>
<evidence type="ECO:0000259" key="4">
    <source>
        <dbReference type="PROSITE" id="PS00662"/>
    </source>
</evidence>
<proteinExistence type="inferred from homology"/>
<evidence type="ECO:0000256" key="3">
    <source>
        <dbReference type="ARBA" id="ARBA00022840"/>
    </source>
</evidence>
<dbReference type="Pfam" id="PF00437">
    <property type="entry name" value="T2SSE"/>
    <property type="match status" value="1"/>
</dbReference>
<evidence type="ECO:0000256" key="2">
    <source>
        <dbReference type="ARBA" id="ARBA00022741"/>
    </source>
</evidence>
<dbReference type="Proteomes" id="UP000254332">
    <property type="component" value="Unassembled WGS sequence"/>
</dbReference>
<dbReference type="InterPro" id="IPR003593">
    <property type="entry name" value="AAA+_ATPase"/>
</dbReference>
<dbReference type="GO" id="GO:0016887">
    <property type="term" value="F:ATP hydrolysis activity"/>
    <property type="evidence" value="ECO:0007669"/>
    <property type="project" value="TreeGrafter"/>
</dbReference>
<dbReference type="GO" id="GO:0005886">
    <property type="term" value="C:plasma membrane"/>
    <property type="evidence" value="ECO:0007669"/>
    <property type="project" value="TreeGrafter"/>
</dbReference>
<feature type="domain" description="Bacterial type II secretion system protein E" evidence="4">
    <location>
        <begin position="325"/>
        <end position="339"/>
    </location>
</feature>
<evidence type="ECO:0000256" key="1">
    <source>
        <dbReference type="ARBA" id="ARBA00006611"/>
    </source>
</evidence>
<keyword evidence="3 5" id="KW-0067">ATP-binding</keyword>
<dbReference type="GO" id="GO:0005524">
    <property type="term" value="F:ATP binding"/>
    <property type="evidence" value="ECO:0007669"/>
    <property type="project" value="UniProtKB-KW"/>
</dbReference>
<gene>
    <name evidence="5" type="primary">epsE_3</name>
    <name evidence="5" type="ORF">NCTC10718_05080</name>
</gene>
<keyword evidence="2" id="KW-0547">Nucleotide-binding</keyword>
<dbReference type="AlphaFoldDB" id="A0A379SG90"/>
<dbReference type="PANTHER" id="PTHR30258:SF1">
    <property type="entry name" value="PROTEIN TRANSPORT PROTEIN HOFB HOMOLOG"/>
    <property type="match status" value="1"/>
</dbReference>
<evidence type="ECO:0000313" key="5">
    <source>
        <dbReference type="EMBL" id="SUG27751.1"/>
    </source>
</evidence>
<sequence length="524" mass="58497">MSEISVDNVVESIRSETVSLLSLTRSSEFYVTPANNSKIALVQIGAQKKYVIFIAKSYQLDSYVLSYRDRVERNHTHVTVIYCDVEKIREINNESMLHGGDDDSDGDSVSQKNVLRILRDASRLNSSDVHLIVRKGIGRVCFRVNGSLIEWNQLSAQETMTICATIYQSMSDVAEPTFRASQAQRSRMKESFLRDIGLTGARINTRPLENGFLMVLRLFYAETSISSSELSDLGYLQSQCEDLEHLRKFRAGIVLISGATGSGKSTTLKMIMEKQLSDDSGIHVLTLEDPPEYVIKGANQSPVSGDRGNALEVEQAWSQAIADAMRLDPDVIMIGEVRDAVSAKMAFRAAMTGHLVWTTIHANTAMTILYRLEDEGVNPSLLTDENILIGLVNQSLVPTLCPQCKIPYRGNENRLDERIRQRLESVCSPENVYLEGNGCENCRQTGIVGRTVIAEIIRTTENFMRVYREQGYSAANSYWINEMHGMRKMDAAIEKMSRGEISPCAVERVLGPLNRANRTIGVLS</sequence>
<dbReference type="Gene3D" id="3.30.450.90">
    <property type="match status" value="1"/>
</dbReference>
<dbReference type="PANTHER" id="PTHR30258">
    <property type="entry name" value="TYPE II SECRETION SYSTEM PROTEIN GSPE-RELATED"/>
    <property type="match status" value="1"/>
</dbReference>
<dbReference type="PROSITE" id="PS00662">
    <property type="entry name" value="T2SP_E"/>
    <property type="match status" value="1"/>
</dbReference>
<evidence type="ECO:0000313" key="6">
    <source>
        <dbReference type="Proteomes" id="UP000254332"/>
    </source>
</evidence>
<reference evidence="5 6" key="1">
    <citation type="submission" date="2018-06" db="EMBL/GenBank/DDBJ databases">
        <authorList>
            <consortium name="Pathogen Informatics"/>
            <person name="Doyle S."/>
        </authorList>
    </citation>
    <scope>NUCLEOTIDE SEQUENCE [LARGE SCALE GENOMIC DNA]</scope>
    <source>
        <strain evidence="5 6">NCTC10718</strain>
    </source>
</reference>
<organism evidence="5 6">
    <name type="scientific">Salmonella enterica</name>
    <name type="common">Salmonella choleraesuis</name>
    <dbReference type="NCBI Taxonomy" id="28901"/>
    <lineage>
        <taxon>Bacteria</taxon>
        <taxon>Pseudomonadati</taxon>
        <taxon>Pseudomonadota</taxon>
        <taxon>Gammaproteobacteria</taxon>
        <taxon>Enterobacterales</taxon>
        <taxon>Enterobacteriaceae</taxon>
        <taxon>Salmonella</taxon>
    </lineage>
</organism>
<dbReference type="Gene3D" id="3.40.50.300">
    <property type="entry name" value="P-loop containing nucleotide triphosphate hydrolases"/>
    <property type="match status" value="1"/>
</dbReference>
<dbReference type="SMART" id="SM00382">
    <property type="entry name" value="AAA"/>
    <property type="match status" value="1"/>
</dbReference>
<dbReference type="InterPro" id="IPR027417">
    <property type="entry name" value="P-loop_NTPase"/>
</dbReference>